<dbReference type="PANTHER" id="PTHR10924:SF6">
    <property type="entry name" value="SOLUTE CARRIER FAMILY 49 MEMBER A3"/>
    <property type="match status" value="1"/>
</dbReference>
<evidence type="ECO:0000256" key="4">
    <source>
        <dbReference type="ARBA" id="ARBA00023136"/>
    </source>
</evidence>
<proteinExistence type="predicted"/>
<feature type="transmembrane region" description="Helical" evidence="5">
    <location>
        <begin position="212"/>
        <end position="232"/>
    </location>
</feature>
<evidence type="ECO:0008006" key="8">
    <source>
        <dbReference type="Google" id="ProtNLM"/>
    </source>
</evidence>
<sequence length="444" mass="47468">MPNPWYGPISNNVSSEFGFTLDQVNWLGNAVNLVFLPSSILVPFVCKRFGIRLTCYFGTLLLLVSAWIRYAGSVRTLDKEGAYALMMVGQLIAGVAQPVFQVLGPLYSETWFDTKSRTTVTMVASIANPVGSGISQLISPLSGTPRASILVLAIICTAVVPCAFVVGDAPPTPPTYSASQPNPSLISLVRAILGREQRGSQAYMSVRERCDFVIIMLNFGVLVGIVTTFSILTNQDLGPYGYSSDTSGFMGAALLLTGIVSAGVTSPLFDRVFTHHLALTGKLIAPALGVLWLSLIWAVKENNTGGLFAIMALIGAGSVTLLPVAIELAVEVSRNADGSSAILWFAGNLVSITCVLVEGALRAGPNAHPPLNMRRGLIFQGVLACVTVSTVLALKGTQARREMDVRVMQGTLELQRMGQEYVPSLEQDTKGDVEALEKRDEQNI</sequence>
<evidence type="ECO:0000256" key="5">
    <source>
        <dbReference type="SAM" id="Phobius"/>
    </source>
</evidence>
<feature type="transmembrane region" description="Helical" evidence="5">
    <location>
        <begin position="53"/>
        <end position="70"/>
    </location>
</feature>
<dbReference type="EMBL" id="JH930475">
    <property type="protein sequence ID" value="EKM52317.1"/>
    <property type="molecule type" value="Genomic_DNA"/>
</dbReference>
<accession>K5WPS5</accession>
<dbReference type="GO" id="GO:0022857">
    <property type="term" value="F:transmembrane transporter activity"/>
    <property type="evidence" value="ECO:0007669"/>
    <property type="project" value="InterPro"/>
</dbReference>
<keyword evidence="3 5" id="KW-1133">Transmembrane helix</keyword>
<organism evidence="6 7">
    <name type="scientific">Phanerochaete carnosa (strain HHB-10118-sp)</name>
    <name type="common">White-rot fungus</name>
    <name type="synonym">Peniophora carnosa</name>
    <dbReference type="NCBI Taxonomy" id="650164"/>
    <lineage>
        <taxon>Eukaryota</taxon>
        <taxon>Fungi</taxon>
        <taxon>Dikarya</taxon>
        <taxon>Basidiomycota</taxon>
        <taxon>Agaricomycotina</taxon>
        <taxon>Agaricomycetes</taxon>
        <taxon>Polyporales</taxon>
        <taxon>Phanerochaetaceae</taxon>
        <taxon>Phanerochaete</taxon>
    </lineage>
</organism>
<dbReference type="InterPro" id="IPR011701">
    <property type="entry name" value="MFS"/>
</dbReference>
<evidence type="ECO:0000313" key="7">
    <source>
        <dbReference type="Proteomes" id="UP000008370"/>
    </source>
</evidence>
<keyword evidence="2 5" id="KW-0812">Transmembrane</keyword>
<evidence type="ECO:0000256" key="1">
    <source>
        <dbReference type="ARBA" id="ARBA00004141"/>
    </source>
</evidence>
<dbReference type="Gene3D" id="1.20.1250.20">
    <property type="entry name" value="MFS general substrate transporter like domains"/>
    <property type="match status" value="2"/>
</dbReference>
<gene>
    <name evidence="6" type="ORF">PHACADRAFT_260633</name>
</gene>
<dbReference type="PANTHER" id="PTHR10924">
    <property type="entry name" value="MAJOR FACILITATOR SUPERFAMILY PROTEIN-RELATED"/>
    <property type="match status" value="1"/>
</dbReference>
<evidence type="ECO:0000256" key="2">
    <source>
        <dbReference type="ARBA" id="ARBA00022692"/>
    </source>
</evidence>
<feature type="transmembrane region" description="Helical" evidence="5">
    <location>
        <begin position="82"/>
        <end position="107"/>
    </location>
</feature>
<dbReference type="InterPro" id="IPR049680">
    <property type="entry name" value="FLVCR1-2_SLC49-like"/>
</dbReference>
<dbReference type="GeneID" id="18917776"/>
<dbReference type="KEGG" id="pco:PHACADRAFT_260633"/>
<dbReference type="GO" id="GO:0016020">
    <property type="term" value="C:membrane"/>
    <property type="evidence" value="ECO:0007669"/>
    <property type="project" value="UniProtKB-SubCell"/>
</dbReference>
<dbReference type="SUPFAM" id="SSF103473">
    <property type="entry name" value="MFS general substrate transporter"/>
    <property type="match status" value="1"/>
</dbReference>
<evidence type="ECO:0000313" key="6">
    <source>
        <dbReference type="EMBL" id="EKM52317.1"/>
    </source>
</evidence>
<feature type="transmembrane region" description="Helical" evidence="5">
    <location>
        <begin position="252"/>
        <end position="269"/>
    </location>
</feature>
<protein>
    <recommendedName>
        <fullName evidence="8">Major facilitator superfamily (MFS) profile domain-containing protein</fullName>
    </recommendedName>
</protein>
<evidence type="ECO:0000256" key="3">
    <source>
        <dbReference type="ARBA" id="ARBA00022989"/>
    </source>
</evidence>
<name>K5WPS5_PHACS</name>
<feature type="transmembrane region" description="Helical" evidence="5">
    <location>
        <begin position="376"/>
        <end position="394"/>
    </location>
</feature>
<dbReference type="Pfam" id="PF07690">
    <property type="entry name" value="MFS_1"/>
    <property type="match status" value="1"/>
</dbReference>
<dbReference type="HOGENOM" id="CLU_023132_2_0_1"/>
<dbReference type="Proteomes" id="UP000008370">
    <property type="component" value="Unassembled WGS sequence"/>
</dbReference>
<dbReference type="AlphaFoldDB" id="K5WPS5"/>
<feature type="transmembrane region" description="Helical" evidence="5">
    <location>
        <begin position="305"/>
        <end position="330"/>
    </location>
</feature>
<comment type="subcellular location">
    <subcellularLocation>
        <location evidence="1">Membrane</location>
        <topology evidence="1">Multi-pass membrane protein</topology>
    </subcellularLocation>
</comment>
<keyword evidence="4 5" id="KW-0472">Membrane</keyword>
<reference evidence="6 7" key="1">
    <citation type="journal article" date="2012" name="BMC Genomics">
        <title>Comparative genomics of the white-rot fungi, Phanerochaete carnosa and P. chrysosporium, to elucidate the genetic basis of the distinct wood types they colonize.</title>
        <authorList>
            <person name="Suzuki H."/>
            <person name="MacDonald J."/>
            <person name="Syed K."/>
            <person name="Salamov A."/>
            <person name="Hori C."/>
            <person name="Aerts A."/>
            <person name="Henrissat B."/>
            <person name="Wiebenga A."/>
            <person name="vanKuyk P.A."/>
            <person name="Barry K."/>
            <person name="Lindquist E."/>
            <person name="LaButti K."/>
            <person name="Lapidus A."/>
            <person name="Lucas S."/>
            <person name="Coutinho P."/>
            <person name="Gong Y."/>
            <person name="Samejima M."/>
            <person name="Mahadevan R."/>
            <person name="Abou-Zaid M."/>
            <person name="de Vries R.P."/>
            <person name="Igarashi K."/>
            <person name="Yadav J.S."/>
            <person name="Grigoriev I.V."/>
            <person name="Master E.R."/>
        </authorList>
    </citation>
    <scope>NUCLEOTIDE SEQUENCE [LARGE SCALE GENOMIC DNA]</scope>
    <source>
        <strain evidence="6 7">HHB-10118-sp</strain>
    </source>
</reference>
<feature type="transmembrane region" description="Helical" evidence="5">
    <location>
        <begin position="281"/>
        <end position="299"/>
    </location>
</feature>
<dbReference type="RefSeq" id="XP_007398667.1">
    <property type="nucleotide sequence ID" value="XM_007398605.1"/>
</dbReference>
<dbReference type="InterPro" id="IPR036259">
    <property type="entry name" value="MFS_trans_sf"/>
</dbReference>
<dbReference type="InParanoid" id="K5WPS5"/>
<feature type="transmembrane region" description="Helical" evidence="5">
    <location>
        <begin position="342"/>
        <end position="364"/>
    </location>
</feature>
<dbReference type="OrthoDB" id="422206at2759"/>
<feature type="transmembrane region" description="Helical" evidence="5">
    <location>
        <begin position="26"/>
        <end position="46"/>
    </location>
</feature>
<keyword evidence="7" id="KW-1185">Reference proteome</keyword>